<evidence type="ECO:0000313" key="3">
    <source>
        <dbReference type="EMBL" id="CAD8260346.1"/>
    </source>
</evidence>
<evidence type="ECO:0000259" key="2">
    <source>
        <dbReference type="PROSITE" id="PS50235"/>
    </source>
</evidence>
<feature type="compositionally biased region" description="Acidic residues" evidence="1">
    <location>
        <begin position="898"/>
        <end position="911"/>
    </location>
</feature>
<dbReference type="InterPro" id="IPR038765">
    <property type="entry name" value="Papain-like_cys_pep_sf"/>
</dbReference>
<protein>
    <recommendedName>
        <fullName evidence="2">USP domain-containing protein</fullName>
    </recommendedName>
</protein>
<dbReference type="InterPro" id="IPR018200">
    <property type="entry name" value="USP_CS"/>
</dbReference>
<dbReference type="InterPro" id="IPR028889">
    <property type="entry name" value="USP"/>
</dbReference>
<gene>
    <name evidence="3" type="ORF">PPYR1160_LOCUS9848</name>
</gene>
<dbReference type="PROSITE" id="PS00973">
    <property type="entry name" value="USP_2"/>
    <property type="match status" value="1"/>
</dbReference>
<feature type="region of interest" description="Disordered" evidence="1">
    <location>
        <begin position="151"/>
        <end position="170"/>
    </location>
</feature>
<dbReference type="EMBL" id="HBEA01012952">
    <property type="protein sequence ID" value="CAD8260346.1"/>
    <property type="molecule type" value="Transcribed_RNA"/>
</dbReference>
<dbReference type="InterPro" id="IPR001394">
    <property type="entry name" value="Peptidase_C19_UCH"/>
</dbReference>
<evidence type="ECO:0000256" key="1">
    <source>
        <dbReference type="SAM" id="MobiDB-lite"/>
    </source>
</evidence>
<dbReference type="InterPro" id="IPR050185">
    <property type="entry name" value="Ub_carboxyl-term_hydrolase"/>
</dbReference>
<reference evidence="3" key="1">
    <citation type="submission" date="2021-01" db="EMBL/GenBank/DDBJ databases">
        <authorList>
            <person name="Corre E."/>
            <person name="Pelletier E."/>
            <person name="Niang G."/>
            <person name="Scheremetjew M."/>
            <person name="Finn R."/>
            <person name="Kale V."/>
            <person name="Holt S."/>
            <person name="Cochrane G."/>
            <person name="Meng A."/>
            <person name="Brown T."/>
            <person name="Cohen L."/>
        </authorList>
    </citation>
    <scope>NUCLEOTIDE SEQUENCE</scope>
    <source>
        <strain evidence="3">CCMP2078</strain>
    </source>
</reference>
<organism evidence="3">
    <name type="scientific">Pinguiococcus pyrenoidosus</name>
    <dbReference type="NCBI Taxonomy" id="172671"/>
    <lineage>
        <taxon>Eukaryota</taxon>
        <taxon>Sar</taxon>
        <taxon>Stramenopiles</taxon>
        <taxon>Ochrophyta</taxon>
        <taxon>Pinguiophyceae</taxon>
        <taxon>Pinguiochrysidales</taxon>
        <taxon>Pinguiochrysidaceae</taxon>
        <taxon>Pinguiococcus</taxon>
    </lineage>
</organism>
<feature type="region of interest" description="Disordered" evidence="1">
    <location>
        <begin position="1065"/>
        <end position="1144"/>
    </location>
</feature>
<dbReference type="SUPFAM" id="SSF54001">
    <property type="entry name" value="Cysteine proteinases"/>
    <property type="match status" value="1"/>
</dbReference>
<dbReference type="GO" id="GO:0016579">
    <property type="term" value="P:protein deubiquitination"/>
    <property type="evidence" value="ECO:0007669"/>
    <property type="project" value="InterPro"/>
</dbReference>
<feature type="region of interest" description="Disordered" evidence="1">
    <location>
        <begin position="84"/>
        <end position="103"/>
    </location>
</feature>
<dbReference type="GO" id="GO:0004843">
    <property type="term" value="F:cysteine-type deubiquitinase activity"/>
    <property type="evidence" value="ECO:0007669"/>
    <property type="project" value="InterPro"/>
</dbReference>
<feature type="region of interest" description="Disordered" evidence="1">
    <location>
        <begin position="931"/>
        <end position="982"/>
    </location>
</feature>
<sequence length="1227" mass="136158">MVVRDDSGAARLEVHPLQLRARRVVSRTGEPLLTSRYINVSKVTTLRHLLQSLRKLYYVSEHAEVRLWHCAPQKLEAWKDQVHDSRARGDGRNPASLNVRTLSREDSFKRSSLDAAVGDAKDAAMAGPSGNAVEGGDTRLSVQNVDTVLAGAESPEAVESPSVAPKSRAESSYWTPSLRSKPLTPNQIIDRWPWEVAHDDEMEDYLGGRLEFVDGQEVMLEIKNGGVWPRSREYEKRYGSADSLGAAASAVKGPETDPAKHQAVATKSAAPQPPKAGEVGLLNLGNTCYFNTAIQCLSHTAFLRGYLLSDVYRYDINTGKEHMGLSGVVAVSFVRLLRQLWHQDGGGVLWKVVEPRHLKDVISKYNEQFRGYQQQDTQEVLSLLLGGLHEDLNRVRKKPFIEQPDSNRRKDEVVADEWWKNGLRRDWSIVTSTFSGQFKSCLYCPTCGHESARFETFTFLQLPLPEPKDRFITVTIFRRENYDIPLRVCAKVAETGTVKDLLKAIEGMAIATETADGFVAPKRRFSLPSSLTPGRKRDVQPIIRAEDLCLVEINPRGYVNRFVDASRPVRQIGATEMLYAYHMPRDPSPPELAPRSIFRSPRAKPAAQGKPVLNGDVLLTCVMRKRVFATYYFLQMFRPALSGAPFLLRTRPGITGEELYKTIFRYLRRYRNWVREPALPPSKASADDTDSFDGKSTTEEVHPDDMGFSLFYVARMGIGKRRPSKGEWFAGPRSDLIQPDDRPVVFDDIDNTIAVDFDDWSFLSGPDAARPQFEYSPLVSWKHRNHESVDDALQEQSKPVSLHSCLEHFCETEELQCFCSKCTRDAKGEYTERLQRKTLNLWAVPPVLIVHLKRFKQNARSSYKLQTDVSFPLDGLDLSMFLGGKPSDEPCSSAGFGEGEEEEAEEEENDAGDLPPLAQAEVSALPVAEVTGRENGETATPTGPEGEPGEAAREDQGDKEDAEEAEGEGQETPEDAVPVDDIPRSCSRANAMYDLYAVINHVGIMGAGHYFTHVKKDGTWLCFNDRRVSVVDADSIDSKAAYLLFYVRRDVAPFVAEENGFEHIFPSGPPSTGAADSAASEEAALEPERAQRSMKALHHAAKSVTDPLSSSSSRVLPEKAESKTPAATAKANAGQEELAAQDSKAADVLNYSDSEHASSEATREEAGVLLPLEGANLVEDSVGVVKPYPWTLSDTPVDEKMVLAQPFLRKLSGKSTSEWAWSQCSIS</sequence>
<name>A0A7R9UAR4_9STRA</name>
<feature type="region of interest" description="Disordered" evidence="1">
    <location>
        <begin position="882"/>
        <end position="915"/>
    </location>
</feature>
<proteinExistence type="predicted"/>
<feature type="region of interest" description="Disordered" evidence="1">
    <location>
        <begin position="119"/>
        <end position="139"/>
    </location>
</feature>
<feature type="domain" description="USP" evidence="2">
    <location>
        <begin position="279"/>
        <end position="1049"/>
    </location>
</feature>
<dbReference type="AlphaFoldDB" id="A0A7R9UAR4"/>
<dbReference type="Pfam" id="PF00443">
    <property type="entry name" value="UCH"/>
    <property type="match status" value="1"/>
</dbReference>
<accession>A0A7R9UAR4</accession>
<dbReference type="Gene3D" id="3.90.70.10">
    <property type="entry name" value="Cysteine proteinases"/>
    <property type="match status" value="2"/>
</dbReference>
<dbReference type="PROSITE" id="PS50235">
    <property type="entry name" value="USP_3"/>
    <property type="match status" value="1"/>
</dbReference>
<feature type="compositionally biased region" description="Acidic residues" evidence="1">
    <location>
        <begin position="957"/>
        <end position="978"/>
    </location>
</feature>
<feature type="region of interest" description="Disordered" evidence="1">
    <location>
        <begin position="679"/>
        <end position="700"/>
    </location>
</feature>
<dbReference type="PANTHER" id="PTHR21646">
    <property type="entry name" value="UBIQUITIN CARBOXYL-TERMINAL HYDROLASE"/>
    <property type="match status" value="1"/>
</dbReference>